<keyword evidence="3" id="KW-1185">Reference proteome</keyword>
<feature type="domain" description="Retrotransposon gag" evidence="2">
    <location>
        <begin position="123"/>
        <end position="219"/>
    </location>
</feature>
<evidence type="ECO:0000313" key="4">
    <source>
        <dbReference type="RefSeq" id="XP_009758315.1"/>
    </source>
</evidence>
<dbReference type="Pfam" id="PF03732">
    <property type="entry name" value="Retrotrans_gag"/>
    <property type="match status" value="1"/>
</dbReference>
<gene>
    <name evidence="4" type="primary">LOC104211020</name>
</gene>
<dbReference type="RefSeq" id="XP_009758315.1">
    <property type="nucleotide sequence ID" value="XM_009760013.1"/>
</dbReference>
<dbReference type="AlphaFoldDB" id="A0A1U7V923"/>
<dbReference type="PANTHER" id="PTHR33223:SF11">
    <property type="entry name" value="ELEMENT PROTEIN, PUTATIVE-RELATED"/>
    <property type="match status" value="1"/>
</dbReference>
<reference evidence="4" key="2">
    <citation type="submission" date="2025-08" db="UniProtKB">
        <authorList>
            <consortium name="RefSeq"/>
        </authorList>
    </citation>
    <scope>IDENTIFICATION</scope>
    <source>
        <tissue evidence="4">Leaf</tissue>
    </source>
</reference>
<feature type="region of interest" description="Disordered" evidence="1">
    <location>
        <begin position="1"/>
        <end position="21"/>
    </location>
</feature>
<dbReference type="InterPro" id="IPR005162">
    <property type="entry name" value="Retrotrans_gag_dom"/>
</dbReference>
<evidence type="ECO:0000259" key="2">
    <source>
        <dbReference type="Pfam" id="PF03732"/>
    </source>
</evidence>
<proteinExistence type="predicted"/>
<name>A0A1U7V923_NICSY</name>
<dbReference type="PANTHER" id="PTHR33223">
    <property type="entry name" value="CCHC-TYPE DOMAIN-CONTAINING PROTEIN"/>
    <property type="match status" value="1"/>
</dbReference>
<evidence type="ECO:0000256" key="1">
    <source>
        <dbReference type="SAM" id="MobiDB-lite"/>
    </source>
</evidence>
<feature type="region of interest" description="Disordered" evidence="1">
    <location>
        <begin position="61"/>
        <end position="81"/>
    </location>
</feature>
<accession>A0A1U7V923</accession>
<dbReference type="Proteomes" id="UP000189701">
    <property type="component" value="Unplaced"/>
</dbReference>
<organism evidence="3 4">
    <name type="scientific">Nicotiana sylvestris</name>
    <name type="common">Wood tobacco</name>
    <name type="synonym">South American tobacco</name>
    <dbReference type="NCBI Taxonomy" id="4096"/>
    <lineage>
        <taxon>Eukaryota</taxon>
        <taxon>Viridiplantae</taxon>
        <taxon>Streptophyta</taxon>
        <taxon>Embryophyta</taxon>
        <taxon>Tracheophyta</taxon>
        <taxon>Spermatophyta</taxon>
        <taxon>Magnoliopsida</taxon>
        <taxon>eudicotyledons</taxon>
        <taxon>Gunneridae</taxon>
        <taxon>Pentapetalae</taxon>
        <taxon>asterids</taxon>
        <taxon>lamiids</taxon>
        <taxon>Solanales</taxon>
        <taxon>Solanaceae</taxon>
        <taxon>Nicotianoideae</taxon>
        <taxon>Nicotianeae</taxon>
        <taxon>Nicotiana</taxon>
    </lineage>
</organism>
<feature type="region of interest" description="Disordered" evidence="1">
    <location>
        <begin position="291"/>
        <end position="334"/>
    </location>
</feature>
<reference evidence="3" key="1">
    <citation type="journal article" date="2013" name="Genome Biol.">
        <title>Reference genomes and transcriptomes of Nicotiana sylvestris and Nicotiana tomentosiformis.</title>
        <authorList>
            <person name="Sierro N."/>
            <person name="Battey J.N."/>
            <person name="Ouadi S."/>
            <person name="Bovet L."/>
            <person name="Goepfert S."/>
            <person name="Bakaher N."/>
            <person name="Peitsch M.C."/>
            <person name="Ivanov N.V."/>
        </authorList>
    </citation>
    <scope>NUCLEOTIDE SEQUENCE [LARGE SCALE GENOMIC DNA]</scope>
</reference>
<evidence type="ECO:0000313" key="3">
    <source>
        <dbReference type="Proteomes" id="UP000189701"/>
    </source>
</evidence>
<sequence>MAPKKKARTGQEANATPGVVDDSLLDVADGAPASESGIYDGDLRGAIQMLTQLVASQAQRSNVVPSSSSQQGDSTSSKVNRFLPLDPPVFTDANTEEHPEDFIDEMHKTLRVMRATETEGVELAAYRLKGVAYSWFELWEDSREEGRPPTRWSEFDDAFIDHFLPAETRAAHATEFENLRQGNRSVWEYHMEFARLSTYAIHMLPTMEAGVHRFVQGLNSFTINEASTAALNSDMNYGKMVAFAQATKNRKLKNIMEIEHNSKARSTGNMGESLVGGRSAFRGGSLVPSQSIAQSLASAPPSGPSQHHWSRFRPGQSNRGSHQRGRSGEKSQQQ</sequence>
<feature type="compositionally biased region" description="Low complexity" evidence="1">
    <location>
        <begin position="66"/>
        <end position="77"/>
    </location>
</feature>
<protein>
    <submittedName>
        <fullName evidence="4">Uncharacterized protein LOC104211020</fullName>
    </submittedName>
</protein>